<dbReference type="Pfam" id="PF01177">
    <property type="entry name" value="Asp_Glu_race"/>
    <property type="match status" value="1"/>
</dbReference>
<dbReference type="PANTHER" id="PTHR21198:SF7">
    <property type="entry name" value="ASPARTATE-GLUTAMATE RACEMASE FAMILY"/>
    <property type="match status" value="1"/>
</dbReference>
<dbReference type="Proteomes" id="UP000032233">
    <property type="component" value="Unassembled WGS sequence"/>
</dbReference>
<dbReference type="STRING" id="1429043.X474_04970"/>
<dbReference type="NCBIfam" id="TIGR00035">
    <property type="entry name" value="asp_race"/>
    <property type="match status" value="1"/>
</dbReference>
<dbReference type="Gene3D" id="3.40.50.1860">
    <property type="match status" value="2"/>
</dbReference>
<keyword evidence="4" id="KW-1185">Reference proteome</keyword>
<gene>
    <name evidence="3" type="ORF">X474_04970</name>
</gene>
<accession>A0A0D2GK32</accession>
<proteinExistence type="inferred from homology"/>
<dbReference type="PANTHER" id="PTHR21198">
    <property type="entry name" value="GLUTAMATE RACEMASE"/>
    <property type="match status" value="1"/>
</dbReference>
<reference evidence="3 4" key="1">
    <citation type="submission" date="2013-11" db="EMBL/GenBank/DDBJ databases">
        <title>Metagenomic analysis of a methanogenic consortium involved in long chain n-alkane degradation.</title>
        <authorList>
            <person name="Davidova I.A."/>
            <person name="Callaghan A.V."/>
            <person name="Wawrik B."/>
            <person name="Pruitt S."/>
            <person name="Marks C."/>
            <person name="Duncan K.E."/>
            <person name="Suflita J.M."/>
        </authorList>
    </citation>
    <scope>NUCLEOTIDE SEQUENCE [LARGE SCALE GENOMIC DNA]</scope>
    <source>
        <strain evidence="3 4">SPR</strain>
    </source>
</reference>
<dbReference type="InterPro" id="IPR015942">
    <property type="entry name" value="Asp/Glu/hydantoin_racemase"/>
</dbReference>
<dbReference type="GO" id="GO:0047661">
    <property type="term" value="F:amino-acid racemase activity"/>
    <property type="evidence" value="ECO:0007669"/>
    <property type="project" value="InterPro"/>
</dbReference>
<name>A0A0D2GK32_9BACT</name>
<comment type="caution">
    <text evidence="3">The sequence shown here is derived from an EMBL/GenBank/DDBJ whole genome shotgun (WGS) entry which is preliminary data.</text>
</comment>
<comment type="similarity">
    <text evidence="1">Belongs to the aspartate/glutamate racemases family.</text>
</comment>
<dbReference type="EMBL" id="AZAC01000004">
    <property type="protein sequence ID" value="KIX15117.1"/>
    <property type="molecule type" value="Genomic_DNA"/>
</dbReference>
<dbReference type="InterPro" id="IPR001920">
    <property type="entry name" value="Asp/Glu_race"/>
</dbReference>
<keyword evidence="2" id="KW-0413">Isomerase</keyword>
<dbReference type="InterPro" id="IPR004380">
    <property type="entry name" value="Asp_race"/>
</dbReference>
<dbReference type="SUPFAM" id="SSF53681">
    <property type="entry name" value="Aspartate/glutamate racemase"/>
    <property type="match status" value="2"/>
</dbReference>
<evidence type="ECO:0000313" key="3">
    <source>
        <dbReference type="EMBL" id="KIX15117.1"/>
    </source>
</evidence>
<protein>
    <submittedName>
        <fullName evidence="3">Aspartate racemase</fullName>
    </submittedName>
</protein>
<evidence type="ECO:0000313" key="4">
    <source>
        <dbReference type="Proteomes" id="UP000032233"/>
    </source>
</evidence>
<dbReference type="PATRIC" id="fig|1429043.3.peg.1060"/>
<evidence type="ECO:0000256" key="1">
    <source>
        <dbReference type="ARBA" id="ARBA00007847"/>
    </source>
</evidence>
<dbReference type="InParanoid" id="A0A0D2GK32"/>
<organism evidence="3 4">
    <name type="scientific">Dethiosulfatarculus sandiegensis</name>
    <dbReference type="NCBI Taxonomy" id="1429043"/>
    <lineage>
        <taxon>Bacteria</taxon>
        <taxon>Pseudomonadati</taxon>
        <taxon>Thermodesulfobacteriota</taxon>
        <taxon>Desulfarculia</taxon>
        <taxon>Desulfarculales</taxon>
        <taxon>Desulfarculaceae</taxon>
        <taxon>Dethiosulfatarculus</taxon>
    </lineage>
</organism>
<evidence type="ECO:0000256" key="2">
    <source>
        <dbReference type="ARBA" id="ARBA00023235"/>
    </source>
</evidence>
<sequence>MSKEKIIGIVGGVGPYAGLDLNRKIYDHTIARSDQEHLPVILASLPSHINDRTRYLLKRDVANPAQSLYEIIVMLESVGACVAGIPCNTAHATEIFPEIEASLKQGGHHIKLLNMISEVVRELKAKFGTHAPIGVLNTMGTYKSGLYKDYLDRGGIPTILPDEALAQEVHSAIYHPEYGIKAQSNPVSPMACKTVELAVRALGQQGAAAVILGCTELPLALPADSHAGVGLIDPARILARSLIKETYPEKLKSL</sequence>
<dbReference type="AlphaFoldDB" id="A0A0D2GK32"/>